<name>A0A2P6QLE1_ROSCH</name>
<evidence type="ECO:0000313" key="2">
    <source>
        <dbReference type="Proteomes" id="UP000238479"/>
    </source>
</evidence>
<dbReference type="EMBL" id="PDCK01000043">
    <property type="protein sequence ID" value="PRQ35002.1"/>
    <property type="molecule type" value="Genomic_DNA"/>
</dbReference>
<evidence type="ECO:0000313" key="1">
    <source>
        <dbReference type="EMBL" id="PRQ35002.1"/>
    </source>
</evidence>
<protein>
    <recommendedName>
        <fullName evidence="3">Heavy metal-associated domain, HMA</fullName>
    </recommendedName>
</protein>
<dbReference type="PANTHER" id="PTHR46932">
    <property type="entry name" value="HEAVY METAL-ASSOCIATED ISOPRENYLATED PLANT PROTEIN 47"/>
    <property type="match status" value="1"/>
</dbReference>
<accession>A0A2P6QLE1</accession>
<dbReference type="PANTHER" id="PTHR46932:SF12">
    <property type="entry name" value="HEAVY METAL-ASSOCIATED ISOPRENYLATED PLANT PROTEIN 47"/>
    <property type="match status" value="1"/>
</dbReference>
<reference evidence="1 2" key="1">
    <citation type="journal article" date="2018" name="Nat. Genet.">
        <title>The Rosa genome provides new insights in the design of modern roses.</title>
        <authorList>
            <person name="Bendahmane M."/>
        </authorList>
    </citation>
    <scope>NUCLEOTIDE SEQUENCE [LARGE SCALE GENOMIC DNA]</scope>
    <source>
        <strain evidence="2">cv. Old Blush</strain>
    </source>
</reference>
<dbReference type="Gene3D" id="3.30.70.100">
    <property type="match status" value="1"/>
</dbReference>
<comment type="caution">
    <text evidence="1">The sequence shown here is derived from an EMBL/GenBank/DDBJ whole genome shotgun (WGS) entry which is preliminary data.</text>
</comment>
<dbReference type="Gramene" id="PRQ35002">
    <property type="protein sequence ID" value="PRQ35002"/>
    <property type="gene ID" value="RchiOBHm_Chr5g0075291"/>
</dbReference>
<sequence>MWNLCFCFSDCQNSVYSSASTVKQKIVIKVQFSSEKRKTEAFKTAAGFKGVSSVSIEADKDQVVAIGVGIDSVCLAKLLRKKLSYAQIVSVEEVKPEEKKPKVETIPIQWTSSCAQYPVCDVFYW</sequence>
<evidence type="ECO:0008006" key="3">
    <source>
        <dbReference type="Google" id="ProtNLM"/>
    </source>
</evidence>
<dbReference type="STRING" id="74649.A0A2P6QLE1"/>
<dbReference type="OMA" id="ETIPIQW"/>
<dbReference type="InterPro" id="IPR042885">
    <property type="entry name" value="HIPP47/16"/>
</dbReference>
<keyword evidence="2" id="KW-1185">Reference proteome</keyword>
<dbReference type="AlphaFoldDB" id="A0A2P6QLE1"/>
<organism evidence="1 2">
    <name type="scientific">Rosa chinensis</name>
    <name type="common">China rose</name>
    <dbReference type="NCBI Taxonomy" id="74649"/>
    <lineage>
        <taxon>Eukaryota</taxon>
        <taxon>Viridiplantae</taxon>
        <taxon>Streptophyta</taxon>
        <taxon>Embryophyta</taxon>
        <taxon>Tracheophyta</taxon>
        <taxon>Spermatophyta</taxon>
        <taxon>Magnoliopsida</taxon>
        <taxon>eudicotyledons</taxon>
        <taxon>Gunneridae</taxon>
        <taxon>Pentapetalae</taxon>
        <taxon>rosids</taxon>
        <taxon>fabids</taxon>
        <taxon>Rosales</taxon>
        <taxon>Rosaceae</taxon>
        <taxon>Rosoideae</taxon>
        <taxon>Rosoideae incertae sedis</taxon>
        <taxon>Rosa</taxon>
    </lineage>
</organism>
<dbReference type="Proteomes" id="UP000238479">
    <property type="component" value="Chromosome 5"/>
</dbReference>
<proteinExistence type="predicted"/>
<dbReference type="OrthoDB" id="1164961at2759"/>
<gene>
    <name evidence="1" type="ORF">RchiOBHm_Chr5g0075291</name>
</gene>